<evidence type="ECO:0000313" key="1">
    <source>
        <dbReference type="EnsemblPlants" id="MELO3C031407.2.1"/>
    </source>
</evidence>
<accession>A0A9I9EB87</accession>
<organism evidence="1">
    <name type="scientific">Cucumis melo</name>
    <name type="common">Muskmelon</name>
    <dbReference type="NCBI Taxonomy" id="3656"/>
    <lineage>
        <taxon>Eukaryota</taxon>
        <taxon>Viridiplantae</taxon>
        <taxon>Streptophyta</taxon>
        <taxon>Embryophyta</taxon>
        <taxon>Tracheophyta</taxon>
        <taxon>Spermatophyta</taxon>
        <taxon>Magnoliopsida</taxon>
        <taxon>eudicotyledons</taxon>
        <taxon>Gunneridae</taxon>
        <taxon>Pentapetalae</taxon>
        <taxon>rosids</taxon>
        <taxon>fabids</taxon>
        <taxon>Cucurbitales</taxon>
        <taxon>Cucurbitaceae</taxon>
        <taxon>Benincaseae</taxon>
        <taxon>Cucumis</taxon>
    </lineage>
</organism>
<dbReference type="EnsemblPlants" id="MELO3C031407.2.1">
    <property type="protein sequence ID" value="MELO3C031407.2.1"/>
    <property type="gene ID" value="MELO3C031407.2"/>
</dbReference>
<sequence>MQHAWKANINLREKQTIMQAIQNVRRKYLQLKNKRVSSKFHQIIFSAFHLSNFRNPHFIPLCSQTLETHCHLSVALFPIVISPSLSSTHHLSLSSSITPRPISYSLAHRRGTSFNLPDVTACNATTPHLTVTVATWNVAARISEEDLEINDWLCTEDNEDVNEMVS</sequence>
<name>A0A9I9EB87_CUCME</name>
<dbReference type="AlphaFoldDB" id="A0A9I9EB87"/>
<protein>
    <submittedName>
        <fullName evidence="1">Uncharacterized protein</fullName>
    </submittedName>
</protein>
<proteinExistence type="predicted"/>
<reference evidence="1" key="1">
    <citation type="submission" date="2023-03" db="UniProtKB">
        <authorList>
            <consortium name="EnsemblPlants"/>
        </authorList>
    </citation>
    <scope>IDENTIFICATION</scope>
</reference>
<dbReference type="Gramene" id="MELO3C031407.2.1">
    <property type="protein sequence ID" value="MELO3C031407.2.1"/>
    <property type="gene ID" value="MELO3C031407.2"/>
</dbReference>